<keyword evidence="1" id="KW-0812">Transmembrane</keyword>
<feature type="transmembrane region" description="Helical" evidence="1">
    <location>
        <begin position="75"/>
        <end position="95"/>
    </location>
</feature>
<sequence>MHPQYNLYVIIVPILIIALTWWDWRRKKNAILKDRADTHGPDFHEPYAESQAEAKERALSEVNHREQSLAKTLKYRIAITIIFILPILMYIRLYFLHK</sequence>
<organism evidence="2 3">
    <name type="scientific">Ewingella americana (strain ATCC 33852 / DSM 4580 / CCUG 14506 / JCM 5911 / LMG 7869 / NCTC 12157 / CDC 1468-78)</name>
    <dbReference type="NCBI Taxonomy" id="910964"/>
    <lineage>
        <taxon>Bacteria</taxon>
        <taxon>Pseudomonadati</taxon>
        <taxon>Pseudomonadota</taxon>
        <taxon>Gammaproteobacteria</taxon>
        <taxon>Enterobacterales</taxon>
        <taxon>Yersiniaceae</taxon>
        <taxon>Ewingella</taxon>
    </lineage>
</organism>
<name>A0A085G1G2_EWIA3</name>
<dbReference type="AlphaFoldDB" id="A0A085G1G2"/>
<dbReference type="RefSeq" id="WP_034795593.1">
    <property type="nucleotide sequence ID" value="NZ_JMPJ01000074.1"/>
</dbReference>
<gene>
    <name evidence="2" type="ORF">GEAM_4163</name>
</gene>
<evidence type="ECO:0000313" key="2">
    <source>
        <dbReference type="EMBL" id="KFC77557.1"/>
    </source>
</evidence>
<dbReference type="EMBL" id="JMPJ01000074">
    <property type="protein sequence ID" value="KFC77557.1"/>
    <property type="molecule type" value="Genomic_DNA"/>
</dbReference>
<dbReference type="GeneID" id="78382448"/>
<protein>
    <submittedName>
        <fullName evidence="2">Uncharacterized protein</fullName>
    </submittedName>
</protein>
<keyword evidence="1" id="KW-0472">Membrane</keyword>
<proteinExistence type="predicted"/>
<dbReference type="Proteomes" id="UP000028640">
    <property type="component" value="Unassembled WGS sequence"/>
</dbReference>
<comment type="caution">
    <text evidence="2">The sequence shown here is derived from an EMBL/GenBank/DDBJ whole genome shotgun (WGS) entry which is preliminary data.</text>
</comment>
<accession>A0A085G1G2</accession>
<feature type="transmembrane region" description="Helical" evidence="1">
    <location>
        <begin position="6"/>
        <end position="24"/>
    </location>
</feature>
<reference evidence="2 3" key="1">
    <citation type="submission" date="2014-05" db="EMBL/GenBank/DDBJ databases">
        <title>ATOL: Assembling a taxonomically balanced genome-scale reconstruction of the evolutionary history of the Enterobacteriaceae.</title>
        <authorList>
            <person name="Plunkett G.III."/>
            <person name="Neeno-Eckwall E.C."/>
            <person name="Glasner J.D."/>
            <person name="Perna N.T."/>
        </authorList>
    </citation>
    <scope>NUCLEOTIDE SEQUENCE [LARGE SCALE GENOMIC DNA]</scope>
    <source>
        <strain evidence="2 3">ATCC 33852</strain>
    </source>
</reference>
<keyword evidence="3" id="KW-1185">Reference proteome</keyword>
<keyword evidence="1" id="KW-1133">Transmembrane helix</keyword>
<evidence type="ECO:0000256" key="1">
    <source>
        <dbReference type="SAM" id="Phobius"/>
    </source>
</evidence>
<evidence type="ECO:0000313" key="3">
    <source>
        <dbReference type="Proteomes" id="UP000028640"/>
    </source>
</evidence>